<name>A0A8I0G0T1_CITBR</name>
<protein>
    <submittedName>
        <fullName evidence="1">Uncharacterized protein</fullName>
    </submittedName>
</protein>
<accession>A0A8I0G0T1</accession>
<evidence type="ECO:0000313" key="2">
    <source>
        <dbReference type="Proteomes" id="UP000605024"/>
    </source>
</evidence>
<organism evidence="1 2">
    <name type="scientific">Citrobacter braakii</name>
    <dbReference type="NCBI Taxonomy" id="57706"/>
    <lineage>
        <taxon>Bacteria</taxon>
        <taxon>Pseudomonadati</taxon>
        <taxon>Pseudomonadota</taxon>
        <taxon>Gammaproteobacteria</taxon>
        <taxon>Enterobacterales</taxon>
        <taxon>Enterobacteriaceae</taxon>
        <taxon>Citrobacter</taxon>
        <taxon>Citrobacter freundii complex</taxon>
    </lineage>
</organism>
<dbReference type="AlphaFoldDB" id="A0A8I0G0T1"/>
<dbReference type="Proteomes" id="UP000605024">
    <property type="component" value="Unassembled WGS sequence"/>
</dbReference>
<reference evidence="1" key="1">
    <citation type="submission" date="2020-09" db="EMBL/GenBank/DDBJ databases">
        <title>Characterization of IncC plasmids in Enterobacterales of food-producing animals originating from China.</title>
        <authorList>
            <person name="Zhang Y."/>
            <person name="Lei C.-W."/>
        </authorList>
    </citation>
    <scope>NUCLEOTIDE SEQUENCE</scope>
    <source>
        <strain evidence="1">CC1</strain>
    </source>
</reference>
<evidence type="ECO:0000313" key="1">
    <source>
        <dbReference type="EMBL" id="MBD3123120.1"/>
    </source>
</evidence>
<dbReference type="EMBL" id="JACXSK010000004">
    <property type="protein sequence ID" value="MBD3123120.1"/>
    <property type="molecule type" value="Genomic_DNA"/>
</dbReference>
<comment type="caution">
    <text evidence="1">The sequence shown here is derived from an EMBL/GenBank/DDBJ whole genome shotgun (WGS) entry which is preliminary data.</text>
</comment>
<dbReference type="RefSeq" id="WP_019076712.1">
    <property type="nucleotide sequence ID" value="NZ_CP099374.1"/>
</dbReference>
<sequence length="186" mass="21853">MPCIYSLNDLLGLLIFSRKYHFLYDNLDCLIIAWAEDKITEGNDSGTLLILASLGHDNQPERNEVELYLSRYMIEQRIVLPPLKTAALVWIKLFMSQLSQCTSIHDAEQKMYFLVCHWFEPDVKIFEAAVDMLKSLYWRLFDEWKGPGTSKAVRMVESEFFDLINRAMLPYSHKIENPDWQNLLVR</sequence>
<gene>
    <name evidence="1" type="ORF">ID160_10610</name>
</gene>
<proteinExistence type="predicted"/>